<organism evidence="2 3">
    <name type="scientific">Pantoea cypripedii</name>
    <name type="common">Pectobacterium cypripedii</name>
    <name type="synonym">Erwinia cypripedii</name>
    <dbReference type="NCBI Taxonomy" id="55209"/>
    <lineage>
        <taxon>Bacteria</taxon>
        <taxon>Pseudomonadati</taxon>
        <taxon>Pseudomonadota</taxon>
        <taxon>Gammaproteobacteria</taxon>
        <taxon>Enterobacterales</taxon>
        <taxon>Erwiniaceae</taxon>
        <taxon>Pantoea</taxon>
    </lineage>
</organism>
<dbReference type="InterPro" id="IPR036086">
    <property type="entry name" value="ParB/Sulfiredoxin_sf"/>
</dbReference>
<accession>A0A1X1EMQ4</accession>
<dbReference type="Gene3D" id="3.90.1530.30">
    <property type="match status" value="1"/>
</dbReference>
<name>A0A1X1EMQ4_PANCY</name>
<protein>
    <recommendedName>
        <fullName evidence="1">ParB-like N-terminal domain-containing protein</fullName>
    </recommendedName>
</protein>
<dbReference type="STRING" id="55209.HA50_27280"/>
<dbReference type="Pfam" id="PF02195">
    <property type="entry name" value="ParB_N"/>
    <property type="match status" value="1"/>
</dbReference>
<dbReference type="SUPFAM" id="SSF110849">
    <property type="entry name" value="ParB/Sulfiredoxin"/>
    <property type="match status" value="1"/>
</dbReference>
<sequence length="90" mass="9442">MSRKTAKNQVQNAVDNAPVEYIALQHLQKSPLNVSILPYTPESVRDLADNIAAVGLLHNLVVHDMADGISGVAAGGRRLAALTLLAGEAS</sequence>
<gene>
    <name evidence="2" type="ORF">HA50_27280</name>
</gene>
<dbReference type="GO" id="GO:0007059">
    <property type="term" value="P:chromosome segregation"/>
    <property type="evidence" value="ECO:0007669"/>
    <property type="project" value="TreeGrafter"/>
</dbReference>
<dbReference type="AlphaFoldDB" id="A0A1X1EMQ4"/>
<dbReference type="OrthoDB" id="9813122at2"/>
<dbReference type="GO" id="GO:0005694">
    <property type="term" value="C:chromosome"/>
    <property type="evidence" value="ECO:0007669"/>
    <property type="project" value="TreeGrafter"/>
</dbReference>
<dbReference type="Proteomes" id="UP000193749">
    <property type="component" value="Unassembled WGS sequence"/>
</dbReference>
<dbReference type="EMBL" id="MLJI01000002">
    <property type="protein sequence ID" value="ORM90237.1"/>
    <property type="molecule type" value="Genomic_DNA"/>
</dbReference>
<evidence type="ECO:0000259" key="1">
    <source>
        <dbReference type="Pfam" id="PF02195"/>
    </source>
</evidence>
<reference evidence="2 3" key="1">
    <citation type="journal article" date="2017" name="Antonie Van Leeuwenhoek">
        <title>Phylogenomic resolution of the bacterial genus Pantoea and its relationship with Erwinia and Tatumella.</title>
        <authorList>
            <person name="Palmer M."/>
            <person name="Steenkamp E.T."/>
            <person name="Coetzee M.P."/>
            <person name="Chan W.Y."/>
            <person name="van Zyl E."/>
            <person name="De Maayer P."/>
            <person name="Coutinho T.A."/>
            <person name="Blom J."/>
            <person name="Smits T.H."/>
            <person name="Duffy B."/>
            <person name="Venter S.N."/>
        </authorList>
    </citation>
    <scope>NUCLEOTIDE SEQUENCE [LARGE SCALE GENOMIC DNA]</scope>
    <source>
        <strain evidence="2 3">LMG 2657</strain>
    </source>
</reference>
<evidence type="ECO:0000313" key="3">
    <source>
        <dbReference type="Proteomes" id="UP000193749"/>
    </source>
</evidence>
<dbReference type="PANTHER" id="PTHR33375">
    <property type="entry name" value="CHROMOSOME-PARTITIONING PROTEIN PARB-RELATED"/>
    <property type="match status" value="1"/>
</dbReference>
<dbReference type="InterPro" id="IPR003115">
    <property type="entry name" value="ParB_N"/>
</dbReference>
<feature type="domain" description="ParB-like N-terminal" evidence="1">
    <location>
        <begin position="19"/>
        <end position="86"/>
    </location>
</feature>
<keyword evidence="3" id="KW-1185">Reference proteome</keyword>
<dbReference type="InterPro" id="IPR050336">
    <property type="entry name" value="Chromosome_partition/occlusion"/>
</dbReference>
<evidence type="ECO:0000313" key="2">
    <source>
        <dbReference type="EMBL" id="ORM90237.1"/>
    </source>
</evidence>
<proteinExistence type="predicted"/>
<comment type="caution">
    <text evidence="2">The sequence shown here is derived from an EMBL/GenBank/DDBJ whole genome shotgun (WGS) entry which is preliminary data.</text>
</comment>
<dbReference type="CDD" id="cd16406">
    <property type="entry name" value="ParB_N_like"/>
    <property type="match status" value="1"/>
</dbReference>
<dbReference type="PANTHER" id="PTHR33375:SF7">
    <property type="entry name" value="CHROMOSOME 2-PARTITIONING PROTEIN PARB-RELATED"/>
    <property type="match status" value="1"/>
</dbReference>